<organism evidence="2">
    <name type="scientific">viral metagenome</name>
    <dbReference type="NCBI Taxonomy" id="1070528"/>
    <lineage>
        <taxon>unclassified sequences</taxon>
        <taxon>metagenomes</taxon>
        <taxon>organismal metagenomes</taxon>
    </lineage>
</organism>
<accession>A0A6C0BDT6</accession>
<evidence type="ECO:0000313" key="2">
    <source>
        <dbReference type="EMBL" id="QHS89964.1"/>
    </source>
</evidence>
<reference evidence="2" key="1">
    <citation type="journal article" date="2020" name="Nature">
        <title>Giant virus diversity and host interactions through global metagenomics.</title>
        <authorList>
            <person name="Schulz F."/>
            <person name="Roux S."/>
            <person name="Paez-Espino D."/>
            <person name="Jungbluth S."/>
            <person name="Walsh D.A."/>
            <person name="Denef V.J."/>
            <person name="McMahon K.D."/>
            <person name="Konstantinidis K.T."/>
            <person name="Eloe-Fadrosh E.A."/>
            <person name="Kyrpides N.C."/>
            <person name="Woyke T."/>
        </authorList>
    </citation>
    <scope>NUCLEOTIDE SEQUENCE</scope>
    <source>
        <strain evidence="2">GVMAG-M-3300010160-4</strain>
    </source>
</reference>
<name>A0A6C0BDT6_9ZZZZ</name>
<proteinExistence type="predicted"/>
<dbReference type="EMBL" id="MN739122">
    <property type="protein sequence ID" value="QHS89964.1"/>
    <property type="molecule type" value="Genomic_DNA"/>
</dbReference>
<keyword evidence="1" id="KW-0175">Coiled coil</keyword>
<evidence type="ECO:0000256" key="1">
    <source>
        <dbReference type="SAM" id="Coils"/>
    </source>
</evidence>
<sequence>MSFTDNGKLSEINHTLMVDLKNLKKDDDNDKDDKDYEDELIEMEMENDTKLTKIEEKIKELETNLKDLEILLHMKVNRKKMLRSKNIWEETQIFNLKPEYHNEKISASLAYGCFVIPSSQLNNGYSDASLLPLDVQIDNLQEIQYVSSIGISNEPDFTLFTGIIRVNRSGLYKISISANVFSSSIESPSIIGLYAIRLIQVSFDEPYSYVLLAPKIVVKNAPINDENYIASDADCETYNVFSVVWISAGTDIALLNKESRIGPTPRFKINGNENVNQKSLFTATEKPICILFEMLSRSYVV</sequence>
<dbReference type="AlphaFoldDB" id="A0A6C0BDT6"/>
<protein>
    <submittedName>
        <fullName evidence="2">Uncharacterized protein</fullName>
    </submittedName>
</protein>
<feature type="coiled-coil region" evidence="1">
    <location>
        <begin position="51"/>
        <end position="78"/>
    </location>
</feature>